<comment type="similarity">
    <text evidence="5 6">Belongs to the eIF-3 subunit B family.</text>
</comment>
<dbReference type="PANTHER" id="PTHR14068">
    <property type="entry name" value="EUKARYOTIC TRANSLATION INITIATION FACTOR 3 EIF3 -RELATED"/>
    <property type="match status" value="1"/>
</dbReference>
<feature type="domain" description="RRM" evidence="7">
    <location>
        <begin position="31"/>
        <end position="119"/>
    </location>
</feature>
<keyword evidence="1 5" id="KW-0963">Cytoplasm</keyword>
<dbReference type="GO" id="GO:0001732">
    <property type="term" value="P:formation of cytoplasmic translation initiation complex"/>
    <property type="evidence" value="ECO:0007669"/>
    <property type="project" value="UniProtKB-UniRule"/>
</dbReference>
<keyword evidence="4 5" id="KW-0648">Protein biosynthesis</keyword>
<comment type="caution">
    <text evidence="8">The sequence shown here is derived from an EMBL/GenBank/DDBJ whole genome shotgun (WGS) entry which is preliminary data.</text>
</comment>
<comment type="subunit">
    <text evidence="5 6">Component of the eukaryotic translation initiation factor 3 (eIF-3) complex.</text>
</comment>
<dbReference type="GO" id="GO:0033290">
    <property type="term" value="C:eukaryotic 48S preinitiation complex"/>
    <property type="evidence" value="ECO:0007669"/>
    <property type="project" value="UniProtKB-UniRule"/>
</dbReference>
<evidence type="ECO:0000313" key="9">
    <source>
        <dbReference type="Proteomes" id="UP001222325"/>
    </source>
</evidence>
<dbReference type="Gene3D" id="3.30.70.330">
    <property type="match status" value="1"/>
</dbReference>
<sequence>MTFQAIPDDEGIDYSDIIAQHEVQIDLSTDNVVVVDGVPVIDKSKAEKLVARIAKEFTRRGVKTAVQDVYIVWDDLTGKSTGFLFVEYPTAEIAASAVAVLHGLPFDAKHQLKVNRFEDIKEYSVMDPTFVEPELEEFHPKEHLRAWLADPQGRDQYVTNRGDEVVIHWHGKRAQSGVAYKKPDGSPPWTELYVSWSSLGAYMATLHQQGVRLWGGPSYEPLQRFRHPFVLLLDFSPGGRYLVTWSQRPIVVRDSDPHGPAHFALEDDGNNLAVWDIPSGNLLRTFHAPQDEKNEMHWPVLKWSPDDRYVARVTPGQQISVYELPSMGLHGKKSIKVDGVVDFEWRPFPPSEKGASKAAEHMLAYWTPEVVNQPARVTLLEFPTRTVLRQKNLFSVSKAITQCTLCWQSEGDFLCVKVDRHTKTKKTFFCNLEIFRVREKDFPVEVVELKDTVLEFSWEPKGERFAIISSSDPNIGNTAPGITLRTEVSFYQPDHVKGDFRLLRTIPGLTSNTLRWSPRGRFIVLATVGSPTKSELLFWDLGDVDDPGRQKEDWGSAVQQIGSADHYGVTDVDWDPSGRYLATSASAWKHQLENGYSIWDFRGQEVEKQLQDHFKQFIWRPRPPSLLSKEQQRQIRKNLREYSRQFDLEDAQEDNEVSAELIAHRKRLVDEWNTWRVARKKEMVTARGIAKEADHETQLEEVEVWIDELIEQIEEVVEE</sequence>
<dbReference type="InterPro" id="IPR035979">
    <property type="entry name" value="RBD_domain_sf"/>
</dbReference>
<dbReference type="AlphaFoldDB" id="A0AAD6ULU1"/>
<dbReference type="PROSITE" id="PS50102">
    <property type="entry name" value="RRM"/>
    <property type="match status" value="1"/>
</dbReference>
<dbReference type="GO" id="GO:0031369">
    <property type="term" value="F:translation initiation factor binding"/>
    <property type="evidence" value="ECO:0007669"/>
    <property type="project" value="InterPro"/>
</dbReference>
<gene>
    <name evidence="5" type="primary">PRT1</name>
    <name evidence="8" type="ORF">B0H15DRAFT_918848</name>
</gene>
<evidence type="ECO:0000256" key="4">
    <source>
        <dbReference type="ARBA" id="ARBA00022917"/>
    </source>
</evidence>
<dbReference type="EMBL" id="JARJCN010000001">
    <property type="protein sequence ID" value="KAJ7104256.1"/>
    <property type="molecule type" value="Genomic_DNA"/>
</dbReference>
<name>A0AAD6ULU1_9AGAR</name>
<dbReference type="InterPro" id="IPR012677">
    <property type="entry name" value="Nucleotide-bd_a/b_plait_sf"/>
</dbReference>
<dbReference type="GO" id="GO:0005852">
    <property type="term" value="C:eukaryotic translation initiation factor 3 complex"/>
    <property type="evidence" value="ECO:0007669"/>
    <property type="project" value="UniProtKB-UniRule"/>
</dbReference>
<organism evidence="8 9">
    <name type="scientific">Mycena belliarum</name>
    <dbReference type="NCBI Taxonomy" id="1033014"/>
    <lineage>
        <taxon>Eukaryota</taxon>
        <taxon>Fungi</taxon>
        <taxon>Dikarya</taxon>
        <taxon>Basidiomycota</taxon>
        <taxon>Agaricomycotina</taxon>
        <taxon>Agaricomycetes</taxon>
        <taxon>Agaricomycetidae</taxon>
        <taxon>Agaricales</taxon>
        <taxon>Marasmiineae</taxon>
        <taxon>Mycenaceae</taxon>
        <taxon>Mycena</taxon>
    </lineage>
</organism>
<evidence type="ECO:0000256" key="5">
    <source>
        <dbReference type="HAMAP-Rule" id="MF_03001"/>
    </source>
</evidence>
<dbReference type="InterPro" id="IPR015943">
    <property type="entry name" value="WD40/YVTN_repeat-like_dom_sf"/>
</dbReference>
<dbReference type="InterPro" id="IPR013979">
    <property type="entry name" value="TIF_beta_prop-like"/>
</dbReference>
<dbReference type="PANTHER" id="PTHR14068:SF0">
    <property type="entry name" value="EUKARYOTIC TRANSLATION INITIATION FACTOR 3 SUBUNIT B"/>
    <property type="match status" value="1"/>
</dbReference>
<dbReference type="Proteomes" id="UP001222325">
    <property type="component" value="Unassembled WGS sequence"/>
</dbReference>
<protein>
    <recommendedName>
        <fullName evidence="5">Eukaryotic translation initiation factor 3 subunit B</fullName>
        <shortName evidence="5">eIF3b</shortName>
    </recommendedName>
    <alternativeName>
        <fullName evidence="5">Eukaryotic translation initiation factor 3 90 kDa subunit homolog</fullName>
        <shortName evidence="5">eIF3 p90</shortName>
    </alternativeName>
    <alternativeName>
        <fullName evidence="5">Translation initiation factor eIF3, p90 subunit homolog</fullName>
    </alternativeName>
</protein>
<evidence type="ECO:0000256" key="2">
    <source>
        <dbReference type="ARBA" id="ARBA00022540"/>
    </source>
</evidence>
<comment type="function">
    <text evidence="6">Component of the eukaryotic translation initiation factor 3 (eIF-3) complex, which is involved in protein synthesis and, together with other initiation factors, stimulates binding of mRNA and methionyl-tRNAi to the 40S ribosome.</text>
</comment>
<proteinExistence type="inferred from homology"/>
<dbReference type="SUPFAM" id="SSF54928">
    <property type="entry name" value="RNA-binding domain, RBD"/>
    <property type="match status" value="1"/>
</dbReference>
<keyword evidence="3 5" id="KW-0694">RNA-binding</keyword>
<evidence type="ECO:0000313" key="8">
    <source>
        <dbReference type="EMBL" id="KAJ7104256.1"/>
    </source>
</evidence>
<accession>A0AAD6ULU1</accession>
<reference evidence="8" key="1">
    <citation type="submission" date="2023-03" db="EMBL/GenBank/DDBJ databases">
        <title>Massive genome expansion in bonnet fungi (Mycena s.s.) driven by repeated elements and novel gene families across ecological guilds.</title>
        <authorList>
            <consortium name="Lawrence Berkeley National Laboratory"/>
            <person name="Harder C.B."/>
            <person name="Miyauchi S."/>
            <person name="Viragh M."/>
            <person name="Kuo A."/>
            <person name="Thoen E."/>
            <person name="Andreopoulos B."/>
            <person name="Lu D."/>
            <person name="Skrede I."/>
            <person name="Drula E."/>
            <person name="Henrissat B."/>
            <person name="Morin E."/>
            <person name="Kohler A."/>
            <person name="Barry K."/>
            <person name="LaButti K."/>
            <person name="Morin E."/>
            <person name="Salamov A."/>
            <person name="Lipzen A."/>
            <person name="Mereny Z."/>
            <person name="Hegedus B."/>
            <person name="Baldrian P."/>
            <person name="Stursova M."/>
            <person name="Weitz H."/>
            <person name="Taylor A."/>
            <person name="Grigoriev I.V."/>
            <person name="Nagy L.G."/>
            <person name="Martin F."/>
            <person name="Kauserud H."/>
        </authorList>
    </citation>
    <scope>NUCLEOTIDE SEQUENCE</scope>
    <source>
        <strain evidence="8">CBHHK173m</strain>
    </source>
</reference>
<evidence type="ECO:0000256" key="6">
    <source>
        <dbReference type="PIRNR" id="PIRNR036424"/>
    </source>
</evidence>
<dbReference type="GO" id="GO:0003743">
    <property type="term" value="F:translation initiation factor activity"/>
    <property type="evidence" value="ECO:0007669"/>
    <property type="project" value="UniProtKB-UniRule"/>
</dbReference>
<evidence type="ECO:0000259" key="7">
    <source>
        <dbReference type="PROSITE" id="PS50102"/>
    </source>
</evidence>
<keyword evidence="2 5" id="KW-0396">Initiation factor</keyword>
<comment type="subcellular location">
    <subcellularLocation>
        <location evidence="5 6">Cytoplasm</location>
    </subcellularLocation>
</comment>
<comment type="function">
    <text evidence="5">RNA-binding component of the eukaryotic translation initiation factor 3 (eIF-3) complex, which is involved in protein synthesis of a specialized repertoire of mRNAs and, together with other initiation factors, stimulates binding of mRNA and methionyl-tRNAi to the 40S ribosome. The eIF-3 complex specifically targets and initiates translation of a subset of mRNAs involved in cell proliferation.</text>
</comment>
<dbReference type="Gene3D" id="2.130.10.10">
    <property type="entry name" value="YVTN repeat-like/Quinoprotein amine dehydrogenase"/>
    <property type="match status" value="2"/>
</dbReference>
<dbReference type="InterPro" id="IPR000504">
    <property type="entry name" value="RRM_dom"/>
</dbReference>
<dbReference type="Pfam" id="PF08662">
    <property type="entry name" value="eIF2A"/>
    <property type="match status" value="1"/>
</dbReference>
<dbReference type="HAMAP" id="MF_03001">
    <property type="entry name" value="eIF3b"/>
    <property type="match status" value="1"/>
</dbReference>
<dbReference type="SUPFAM" id="SSF82171">
    <property type="entry name" value="DPP6 N-terminal domain-like"/>
    <property type="match status" value="1"/>
</dbReference>
<dbReference type="PIRSF" id="PIRSF036424">
    <property type="entry name" value="eIF3b"/>
    <property type="match status" value="1"/>
</dbReference>
<dbReference type="GO" id="GO:0016282">
    <property type="term" value="C:eukaryotic 43S preinitiation complex"/>
    <property type="evidence" value="ECO:0007669"/>
    <property type="project" value="UniProtKB-UniRule"/>
</dbReference>
<evidence type="ECO:0000256" key="3">
    <source>
        <dbReference type="ARBA" id="ARBA00022884"/>
    </source>
</evidence>
<evidence type="ECO:0000256" key="1">
    <source>
        <dbReference type="ARBA" id="ARBA00022490"/>
    </source>
</evidence>
<dbReference type="InterPro" id="IPR011400">
    <property type="entry name" value="EIF3B"/>
</dbReference>
<keyword evidence="9" id="KW-1185">Reference proteome</keyword>
<dbReference type="GO" id="GO:0003723">
    <property type="term" value="F:RNA binding"/>
    <property type="evidence" value="ECO:0007669"/>
    <property type="project" value="UniProtKB-UniRule"/>
</dbReference>